<protein>
    <submittedName>
        <fullName evidence="1">Uncharacterized protein</fullName>
    </submittedName>
</protein>
<keyword evidence="2" id="KW-1185">Reference proteome</keyword>
<reference evidence="1 2" key="1">
    <citation type="submission" date="2019-12" db="EMBL/GenBank/DDBJ databases">
        <authorList>
            <person name="Kim Y.S."/>
        </authorList>
    </citation>
    <scope>NUCLEOTIDE SEQUENCE [LARGE SCALE GENOMIC DNA]</scope>
    <source>
        <strain evidence="1 2">GA093</strain>
    </source>
</reference>
<dbReference type="Proteomes" id="UP000471501">
    <property type="component" value="Unassembled WGS sequence"/>
</dbReference>
<sequence>MKNPPAKPTQLITKEFAKELNLNYTKKRDKLTAKSAKKEDANAIWYSLEALENYIHYIKTQGAEDGYEVDGIRFYFGVYPDTKEHGEKAGLTTLFLAPTGKKVAKEKEAETETETNQINTFAKVAAAAPSADIQSLDPMNYGNIGRPPSLFY</sequence>
<gene>
    <name evidence="1" type="ORF">GON26_06495</name>
</gene>
<proteinExistence type="predicted"/>
<evidence type="ECO:0000313" key="2">
    <source>
        <dbReference type="Proteomes" id="UP000471501"/>
    </source>
</evidence>
<comment type="caution">
    <text evidence="1">The sequence shown here is derived from an EMBL/GenBank/DDBJ whole genome shotgun (WGS) entry which is preliminary data.</text>
</comment>
<organism evidence="1 2">
    <name type="scientific">Flavobacterium hydrocarbonoxydans</name>
    <dbReference type="NCBI Taxonomy" id="2683249"/>
    <lineage>
        <taxon>Bacteria</taxon>
        <taxon>Pseudomonadati</taxon>
        <taxon>Bacteroidota</taxon>
        <taxon>Flavobacteriia</taxon>
        <taxon>Flavobacteriales</taxon>
        <taxon>Flavobacteriaceae</taxon>
        <taxon>Flavobacterium</taxon>
    </lineage>
</organism>
<accession>A0A6I4NN98</accession>
<dbReference type="RefSeq" id="WP_160373930.1">
    <property type="nucleotide sequence ID" value="NZ_WSTB01000003.1"/>
</dbReference>
<dbReference type="AlphaFoldDB" id="A0A6I4NN98"/>
<dbReference type="EMBL" id="WSTB01000003">
    <property type="protein sequence ID" value="MWB94005.1"/>
    <property type="molecule type" value="Genomic_DNA"/>
</dbReference>
<evidence type="ECO:0000313" key="1">
    <source>
        <dbReference type="EMBL" id="MWB94005.1"/>
    </source>
</evidence>
<name>A0A6I4NN98_9FLAO</name>